<feature type="region of interest" description="Disordered" evidence="2">
    <location>
        <begin position="366"/>
        <end position="398"/>
    </location>
</feature>
<sequence>MAHWFHRNPIKPTEFAKFELGGVLTTDKCSKICAELRMRRQRLLEFYTNAGNSLAEVDQAFVEYLRLFAGFLVEIGADQIDSAGGNKNSKLLPLMRFKWGHSMLSGTASELSDGWFEAYNQIYCMAIWLMKHAAWVAGKDEVFEREAKECLNCLKRAAGMFEYIKKESIRLSGATDIEGSDFDGKIIEAYMLQATAEAQEVIVGRAIEMKHDAALVSAIAANTATVFMKADMLLSSFNEDIFSRWRRYLELKHHIYQAYAYCYLGESFLAQDKCGDAVRCCTEGVAEYKIACDFTTKYANASGPVVILKFVLFQRVPDECPKLDTETNYGLAKSDTFVYPSPSEDWNPSVYAAFDLSKANMPDFSKMKQSKGKLDPVKEEKVYQSEKDPNNSSGCVIA</sequence>
<evidence type="ECO:0000256" key="2">
    <source>
        <dbReference type="SAM" id="MobiDB-lite"/>
    </source>
</evidence>
<reference evidence="4 5" key="1">
    <citation type="journal article" date="2017" name="Curr. Biol.">
        <title>Genome architecture and evolution of a unichromosomal asexual nematode.</title>
        <authorList>
            <person name="Fradin H."/>
            <person name="Zegar C."/>
            <person name="Gutwein M."/>
            <person name="Lucas J."/>
            <person name="Kovtun M."/>
            <person name="Corcoran D."/>
            <person name="Baugh L.R."/>
            <person name="Kiontke K."/>
            <person name="Gunsalus K."/>
            <person name="Fitch D.H."/>
            <person name="Piano F."/>
        </authorList>
    </citation>
    <scope>NUCLEOTIDE SEQUENCE [LARGE SCALE GENOMIC DNA]</scope>
    <source>
        <strain evidence="4">PF1309</strain>
    </source>
</reference>
<dbReference type="STRING" id="2018661.A0A2A2JI11"/>
<dbReference type="AlphaFoldDB" id="A0A2A2JI11"/>
<name>A0A2A2JI11_9BILA</name>
<evidence type="ECO:0000313" key="5">
    <source>
        <dbReference type="Proteomes" id="UP000218231"/>
    </source>
</evidence>
<comment type="similarity">
    <text evidence="1">Belongs to the BROX family.</text>
</comment>
<organism evidence="4 5">
    <name type="scientific">Diploscapter pachys</name>
    <dbReference type="NCBI Taxonomy" id="2018661"/>
    <lineage>
        <taxon>Eukaryota</taxon>
        <taxon>Metazoa</taxon>
        <taxon>Ecdysozoa</taxon>
        <taxon>Nematoda</taxon>
        <taxon>Chromadorea</taxon>
        <taxon>Rhabditida</taxon>
        <taxon>Rhabditina</taxon>
        <taxon>Rhabditomorpha</taxon>
        <taxon>Rhabditoidea</taxon>
        <taxon>Rhabditidae</taxon>
        <taxon>Diploscapter</taxon>
    </lineage>
</organism>
<dbReference type="InterPro" id="IPR038499">
    <property type="entry name" value="BRO1_sf"/>
</dbReference>
<dbReference type="EMBL" id="LIAE01010414">
    <property type="protein sequence ID" value="PAV61386.1"/>
    <property type="molecule type" value="Genomic_DNA"/>
</dbReference>
<accession>A0A2A2JI11</accession>
<dbReference type="Gene3D" id="1.25.40.280">
    <property type="entry name" value="alix/aip1 like domains"/>
    <property type="match status" value="1"/>
</dbReference>
<evidence type="ECO:0000259" key="3">
    <source>
        <dbReference type="PROSITE" id="PS51180"/>
    </source>
</evidence>
<dbReference type="PANTHER" id="PTHR23032">
    <property type="entry name" value="BRO1 DOMAIN-CONTAINING PROTEIN BROX"/>
    <property type="match status" value="1"/>
</dbReference>
<dbReference type="PANTHER" id="PTHR23032:SF13">
    <property type="entry name" value="BRO1 DOMAIN-CONTAINING PROTEIN BROX"/>
    <property type="match status" value="1"/>
</dbReference>
<dbReference type="PROSITE" id="PS51180">
    <property type="entry name" value="BRO1"/>
    <property type="match status" value="1"/>
</dbReference>
<proteinExistence type="inferred from homology"/>
<dbReference type="SMART" id="SM01041">
    <property type="entry name" value="BRO1"/>
    <property type="match status" value="1"/>
</dbReference>
<comment type="caution">
    <text evidence="4">The sequence shown here is derived from an EMBL/GenBank/DDBJ whole genome shotgun (WGS) entry which is preliminary data.</text>
</comment>
<evidence type="ECO:0000256" key="1">
    <source>
        <dbReference type="ARBA" id="ARBA00008901"/>
    </source>
</evidence>
<feature type="compositionally biased region" description="Basic and acidic residues" evidence="2">
    <location>
        <begin position="372"/>
        <end position="389"/>
    </location>
</feature>
<keyword evidence="5" id="KW-1185">Reference proteome</keyword>
<dbReference type="Proteomes" id="UP000218231">
    <property type="component" value="Unassembled WGS sequence"/>
</dbReference>
<protein>
    <recommendedName>
        <fullName evidence="3">BRO1 domain-containing protein</fullName>
    </recommendedName>
</protein>
<gene>
    <name evidence="4" type="ORF">WR25_05129</name>
</gene>
<dbReference type="Pfam" id="PF03097">
    <property type="entry name" value="BRO1"/>
    <property type="match status" value="1"/>
</dbReference>
<dbReference type="OrthoDB" id="10266451at2759"/>
<dbReference type="InterPro" id="IPR038898">
    <property type="entry name" value="BROX"/>
</dbReference>
<dbReference type="InterPro" id="IPR004328">
    <property type="entry name" value="BRO1_dom"/>
</dbReference>
<feature type="domain" description="BRO1" evidence="3">
    <location>
        <begin position="111"/>
        <end position="398"/>
    </location>
</feature>
<evidence type="ECO:0000313" key="4">
    <source>
        <dbReference type="EMBL" id="PAV61386.1"/>
    </source>
</evidence>